<dbReference type="EMBL" id="JANPWB010000013">
    <property type="protein sequence ID" value="KAJ1105249.1"/>
    <property type="molecule type" value="Genomic_DNA"/>
</dbReference>
<feature type="compositionally biased region" description="Polar residues" evidence="1">
    <location>
        <begin position="123"/>
        <end position="144"/>
    </location>
</feature>
<gene>
    <name evidence="2" type="ORF">NDU88_002657</name>
</gene>
<protein>
    <submittedName>
        <fullName evidence="2">Uncharacterized protein</fullName>
    </submittedName>
</protein>
<dbReference type="Proteomes" id="UP001066276">
    <property type="component" value="Chromosome 9"/>
</dbReference>
<evidence type="ECO:0000313" key="2">
    <source>
        <dbReference type="EMBL" id="KAJ1105249.1"/>
    </source>
</evidence>
<name>A0AAV7MQB3_PLEWA</name>
<evidence type="ECO:0000313" key="3">
    <source>
        <dbReference type="Proteomes" id="UP001066276"/>
    </source>
</evidence>
<reference evidence="2" key="1">
    <citation type="journal article" date="2022" name="bioRxiv">
        <title>Sequencing and chromosome-scale assembly of the giantPleurodeles waltlgenome.</title>
        <authorList>
            <person name="Brown T."/>
            <person name="Elewa A."/>
            <person name="Iarovenko S."/>
            <person name="Subramanian E."/>
            <person name="Araus A.J."/>
            <person name="Petzold A."/>
            <person name="Susuki M."/>
            <person name="Suzuki K.-i.T."/>
            <person name="Hayashi T."/>
            <person name="Toyoda A."/>
            <person name="Oliveira C."/>
            <person name="Osipova E."/>
            <person name="Leigh N.D."/>
            <person name="Simon A."/>
            <person name="Yun M.H."/>
        </authorList>
    </citation>
    <scope>NUCLEOTIDE SEQUENCE</scope>
    <source>
        <strain evidence="2">20211129_DDA</strain>
        <tissue evidence="2">Liver</tissue>
    </source>
</reference>
<keyword evidence="3" id="KW-1185">Reference proteome</keyword>
<proteinExistence type="predicted"/>
<organism evidence="2 3">
    <name type="scientific">Pleurodeles waltl</name>
    <name type="common">Iberian ribbed newt</name>
    <dbReference type="NCBI Taxonomy" id="8319"/>
    <lineage>
        <taxon>Eukaryota</taxon>
        <taxon>Metazoa</taxon>
        <taxon>Chordata</taxon>
        <taxon>Craniata</taxon>
        <taxon>Vertebrata</taxon>
        <taxon>Euteleostomi</taxon>
        <taxon>Amphibia</taxon>
        <taxon>Batrachia</taxon>
        <taxon>Caudata</taxon>
        <taxon>Salamandroidea</taxon>
        <taxon>Salamandridae</taxon>
        <taxon>Pleurodelinae</taxon>
        <taxon>Pleurodeles</taxon>
    </lineage>
</organism>
<dbReference type="AlphaFoldDB" id="A0AAV7MQB3"/>
<accession>A0AAV7MQB3</accession>
<evidence type="ECO:0000256" key="1">
    <source>
        <dbReference type="SAM" id="MobiDB-lite"/>
    </source>
</evidence>
<feature type="region of interest" description="Disordered" evidence="1">
    <location>
        <begin position="101"/>
        <end position="144"/>
    </location>
</feature>
<comment type="caution">
    <text evidence="2">The sequence shown here is derived from an EMBL/GenBank/DDBJ whole genome shotgun (WGS) entry which is preliminary data.</text>
</comment>
<sequence>MGVCHTEEQTLELTPFMTDVCGNALHRTPRAQKMDSNRRAHPLRKGVAPCVNRDMQDACLINSTPTRVEPCAPEENKPRHALMSAGPVKCACTEAQVQPEPAASFKEAENNFFSSGREEHGSETQGNKLHTSQNHTQYFQRKQC</sequence>